<organism evidence="1 2">
    <name type="scientific">Streptomyces xanthophaeus</name>
    <dbReference type="NCBI Taxonomy" id="67385"/>
    <lineage>
        <taxon>Bacteria</taxon>
        <taxon>Bacillati</taxon>
        <taxon>Actinomycetota</taxon>
        <taxon>Actinomycetes</taxon>
        <taxon>Kitasatosporales</taxon>
        <taxon>Streptomycetaceae</taxon>
        <taxon>Streptomyces</taxon>
    </lineage>
</organism>
<reference evidence="1" key="1">
    <citation type="submission" date="2020-09" db="EMBL/GenBank/DDBJ databases">
        <title>Whole genome shotgun sequence of Streptomyces xanthophaeus NBRC 12829.</title>
        <authorList>
            <person name="Komaki H."/>
            <person name="Tamura T."/>
        </authorList>
    </citation>
    <scope>NUCLEOTIDE SEQUENCE</scope>
    <source>
        <strain evidence="1">NBRC 12829</strain>
    </source>
</reference>
<dbReference type="Proteomes" id="UP000600026">
    <property type="component" value="Unassembled WGS sequence"/>
</dbReference>
<evidence type="ECO:0000313" key="1">
    <source>
        <dbReference type="EMBL" id="GHI84950.1"/>
    </source>
</evidence>
<gene>
    <name evidence="1" type="ORF">Sxan_23140</name>
</gene>
<dbReference type="EMBL" id="BNEE01000006">
    <property type="protein sequence ID" value="GHI84950.1"/>
    <property type="molecule type" value="Genomic_DNA"/>
</dbReference>
<comment type="caution">
    <text evidence="1">The sequence shown here is derived from an EMBL/GenBank/DDBJ whole genome shotgun (WGS) entry which is preliminary data.</text>
</comment>
<proteinExistence type="predicted"/>
<protein>
    <submittedName>
        <fullName evidence="1">Uncharacterized protein</fullName>
    </submittedName>
</protein>
<dbReference type="OrthoDB" id="9895997at2"/>
<keyword evidence="2" id="KW-1185">Reference proteome</keyword>
<dbReference type="AlphaFoldDB" id="A0A919LBX5"/>
<name>A0A919LBX5_9ACTN</name>
<sequence>MKELPRGLPPANSRKWHSRRWWDQLGYLRARSLANPNWSRDVPWLIKWFRRERSTALPEDLALYDRAITAAQDYARTPVDSAEAERAWDRVLEPVDELLTRRQARHLDDVRRAQAERGDLST</sequence>
<dbReference type="RefSeq" id="WP_157853073.1">
    <property type="nucleotide sequence ID" value="NZ_BNEE01000006.1"/>
</dbReference>
<accession>A0A919LBX5</accession>
<evidence type="ECO:0000313" key="2">
    <source>
        <dbReference type="Proteomes" id="UP000600026"/>
    </source>
</evidence>